<name>A0A6J4L6V6_9ACTN</name>
<evidence type="ECO:0000256" key="1">
    <source>
        <dbReference type="SAM" id="MobiDB-lite"/>
    </source>
</evidence>
<dbReference type="AlphaFoldDB" id="A0A6J4L6V6"/>
<feature type="non-terminal residue" evidence="2">
    <location>
        <position position="26"/>
    </location>
</feature>
<feature type="compositionally biased region" description="Gly residues" evidence="1">
    <location>
        <begin position="11"/>
        <end position="26"/>
    </location>
</feature>
<feature type="non-terminal residue" evidence="2">
    <location>
        <position position="1"/>
    </location>
</feature>
<proteinExistence type="predicted"/>
<evidence type="ECO:0000313" key="2">
    <source>
        <dbReference type="EMBL" id="CAA9323828.1"/>
    </source>
</evidence>
<organism evidence="2">
    <name type="scientific">uncultured Nocardioidaceae bacterium</name>
    <dbReference type="NCBI Taxonomy" id="253824"/>
    <lineage>
        <taxon>Bacteria</taxon>
        <taxon>Bacillati</taxon>
        <taxon>Actinomycetota</taxon>
        <taxon>Actinomycetes</taxon>
        <taxon>Propionibacteriales</taxon>
        <taxon>Nocardioidaceae</taxon>
        <taxon>environmental samples</taxon>
    </lineage>
</organism>
<sequence length="26" mass="2546">PPDHGAHRPRGAGGGRLAGRGVAGRL</sequence>
<reference evidence="2" key="1">
    <citation type="submission" date="2020-02" db="EMBL/GenBank/DDBJ databases">
        <authorList>
            <person name="Meier V. D."/>
        </authorList>
    </citation>
    <scope>NUCLEOTIDE SEQUENCE</scope>
    <source>
        <strain evidence="2">AVDCRST_MAG24</strain>
    </source>
</reference>
<protein>
    <submittedName>
        <fullName evidence="2">Uncharacterized protein</fullName>
    </submittedName>
</protein>
<gene>
    <name evidence="2" type="ORF">AVDCRST_MAG24-468</name>
</gene>
<accession>A0A6J4L6V6</accession>
<dbReference type="EMBL" id="CADCUF010000062">
    <property type="protein sequence ID" value="CAA9323828.1"/>
    <property type="molecule type" value="Genomic_DNA"/>
</dbReference>
<feature type="region of interest" description="Disordered" evidence="1">
    <location>
        <begin position="1"/>
        <end position="26"/>
    </location>
</feature>